<keyword evidence="9 10" id="KW-0539">Nucleus</keyword>
<feature type="region of interest" description="Disordered" evidence="12">
    <location>
        <begin position="693"/>
        <end position="767"/>
    </location>
</feature>
<organism evidence="14 18">
    <name type="scientific">Vulpes vulpes</name>
    <name type="common">Red fox</name>
    <dbReference type="NCBI Taxonomy" id="9627"/>
    <lineage>
        <taxon>Eukaryota</taxon>
        <taxon>Metazoa</taxon>
        <taxon>Chordata</taxon>
        <taxon>Craniata</taxon>
        <taxon>Vertebrata</taxon>
        <taxon>Euteleostomi</taxon>
        <taxon>Mammalia</taxon>
        <taxon>Eutheria</taxon>
        <taxon>Laurasiatheria</taxon>
        <taxon>Carnivora</taxon>
        <taxon>Caniformia</taxon>
        <taxon>Canidae</taxon>
        <taxon>Vulpes</taxon>
    </lineage>
</organism>
<evidence type="ECO:0000313" key="17">
    <source>
        <dbReference type="RefSeq" id="XP_072581678.1"/>
    </source>
</evidence>
<dbReference type="RefSeq" id="XP_072581676.1">
    <property type="nucleotide sequence ID" value="XM_072725575.1"/>
</dbReference>
<evidence type="ECO:0000256" key="2">
    <source>
        <dbReference type="ARBA" id="ARBA00022473"/>
    </source>
</evidence>
<keyword evidence="11" id="KW-0175">Coiled coil</keyword>
<dbReference type="Pfam" id="PF00505">
    <property type="entry name" value="HMG_box"/>
    <property type="match status" value="1"/>
</dbReference>
<evidence type="ECO:0000256" key="5">
    <source>
        <dbReference type="ARBA" id="ARBA00023015"/>
    </source>
</evidence>
<evidence type="ECO:0000256" key="9">
    <source>
        <dbReference type="ARBA" id="ARBA00023242"/>
    </source>
</evidence>
<evidence type="ECO:0000313" key="14">
    <source>
        <dbReference type="Proteomes" id="UP001652641"/>
    </source>
</evidence>
<dbReference type="SUPFAM" id="SSF47095">
    <property type="entry name" value="HMG-box"/>
    <property type="match status" value="1"/>
</dbReference>
<dbReference type="InterPro" id="IPR009071">
    <property type="entry name" value="HMG_box_dom"/>
</dbReference>
<dbReference type="PANTHER" id="PTHR45789:SF1">
    <property type="entry name" value="TRANSCRIPTION FACTOR SOX-6"/>
    <property type="match status" value="1"/>
</dbReference>
<evidence type="ECO:0000259" key="13">
    <source>
        <dbReference type="PROSITE" id="PS50118"/>
    </source>
</evidence>
<feature type="region of interest" description="Disordered" evidence="12">
    <location>
        <begin position="340"/>
        <end position="429"/>
    </location>
</feature>
<keyword evidence="14" id="KW-1185">Reference proteome</keyword>
<gene>
    <name evidence="15 16 17 18 19" type="primary">SOX6</name>
</gene>
<reference evidence="15 16" key="1">
    <citation type="submission" date="2025-05" db="UniProtKB">
        <authorList>
            <consortium name="RefSeq"/>
        </authorList>
    </citation>
    <scope>IDENTIFICATION</scope>
    <source>
        <tissue evidence="15 16">Cell line</tissue>
    </source>
</reference>
<dbReference type="GeneID" id="112927039"/>
<dbReference type="PANTHER" id="PTHR45789">
    <property type="entry name" value="FI18025P1"/>
    <property type="match status" value="1"/>
</dbReference>
<feature type="compositionally biased region" description="Basic and acidic residues" evidence="12">
    <location>
        <begin position="25"/>
        <end position="34"/>
    </location>
</feature>
<evidence type="ECO:0000256" key="11">
    <source>
        <dbReference type="SAM" id="Coils"/>
    </source>
</evidence>
<dbReference type="Gene3D" id="1.10.30.10">
    <property type="entry name" value="High mobility group box domain"/>
    <property type="match status" value="1"/>
</dbReference>
<evidence type="ECO:0000256" key="4">
    <source>
        <dbReference type="ARBA" id="ARBA00022782"/>
    </source>
</evidence>
<sequence>MSSKQATSPFACAADGEEAMTQDLTSREKEEGSDQHVASHLPLHPIMHNKPHSEELPTLVNTIQQDADWDSVLSSQQRMESENNKLCSLYSFRNTSTSPHKPDEGSRDREIMTSVTFGTPERRKGSLADVVDTLKQKKLEEMTRTEQEDSSCMEKLLSKDWKEKMERLNTSELLGEIKGTPESLAEKERQLSTMITQLISLREQLLAAHDEQKKLAASQIEKQRQQMDLARQQQEQIARQQQQLLQQQHKINLLQQQIQVQGHMPPLMIPIFPHDQRTLAAAAAAQQGFLFPPGITYKPGDNYPVQFISSTMAAAATSGLSPLQLQQLYAAQLASMQVSPGAKMPSAPQPPNTAGAVSPTGIKNEKRGTSPVTQVKDEAAAQPLNLSSRPKTAEPVKSPTSPTQSLFPASKTSPVNLPNKSSIPSPIGGSLGRGSSLDILSSLNSPALFGDQDTVMKAIQEARKMREQIQREQQQQQPHGVDGKLSSMNNMGLNNCRNEKERTRFENLGPQLTGKSSEDGKLGPGVIDLTRPEDAEGGATVAEARVYRDARSRASSEPHIKRPMNAFMVWAKDERRKILQAFPDMHNSNISKILGSRWKSMSNQEKQPYYEEQARLSKIHLEKYPNYKYKPRPKRTCIVDGKKLRIGEYKQLMRSRRQEMRQFFTVGQQPQIPITTGTGVVYPGAITMATTTPSPQMASDCSSTSASPEPSLPGIQGAYGLKTDGGSLAGNEMINGEDEMEMYDDYDDDPKSDYSSENEAPEAVSAN</sequence>
<dbReference type="RefSeq" id="XP_072581679.1">
    <property type="nucleotide sequence ID" value="XM_072725578.1"/>
</dbReference>
<evidence type="ECO:0000256" key="12">
    <source>
        <dbReference type="SAM" id="MobiDB-lite"/>
    </source>
</evidence>
<keyword evidence="8" id="KW-0804">Transcription</keyword>
<feature type="compositionally biased region" description="Polar residues" evidence="12">
    <location>
        <begin position="693"/>
        <end position="708"/>
    </location>
</feature>
<feature type="region of interest" description="Disordered" evidence="12">
    <location>
        <begin position="509"/>
        <end position="538"/>
    </location>
</feature>
<evidence type="ECO:0000256" key="8">
    <source>
        <dbReference type="ARBA" id="ARBA00023163"/>
    </source>
</evidence>
<dbReference type="Proteomes" id="UP001652641">
    <property type="component" value="Chromosome 11"/>
</dbReference>
<feature type="compositionally biased region" description="Acidic residues" evidence="12">
    <location>
        <begin position="735"/>
        <end position="748"/>
    </location>
</feature>
<accession>A0ABM4XUG1</accession>
<feature type="compositionally biased region" description="Polar residues" evidence="12">
    <location>
        <begin position="398"/>
        <end position="420"/>
    </location>
</feature>
<evidence type="ECO:0000313" key="19">
    <source>
        <dbReference type="RefSeq" id="XP_072581680.1"/>
    </source>
</evidence>
<evidence type="ECO:0000256" key="10">
    <source>
        <dbReference type="PROSITE-ProRule" id="PRU00267"/>
    </source>
</evidence>
<dbReference type="InterPro" id="IPR036910">
    <property type="entry name" value="HMG_box_dom_sf"/>
</dbReference>
<evidence type="ECO:0000256" key="3">
    <source>
        <dbReference type="ARBA" id="ARBA00022499"/>
    </source>
</evidence>
<dbReference type="RefSeq" id="XP_072581678.1">
    <property type="nucleotide sequence ID" value="XM_072725577.1"/>
</dbReference>
<keyword evidence="7" id="KW-0010">Activator</keyword>
<evidence type="ECO:0000313" key="15">
    <source>
        <dbReference type="RefSeq" id="XP_072581676.1"/>
    </source>
</evidence>
<keyword evidence="4" id="KW-0221">Differentiation</keyword>
<dbReference type="RefSeq" id="XP_072581677.1">
    <property type="nucleotide sequence ID" value="XM_072725576.1"/>
</dbReference>
<evidence type="ECO:0000313" key="18">
    <source>
        <dbReference type="RefSeq" id="XP_072581679.1"/>
    </source>
</evidence>
<proteinExistence type="predicted"/>
<protein>
    <submittedName>
        <fullName evidence="15 16">Transcription factor SOX-6 isoform X17</fullName>
    </submittedName>
</protein>
<keyword evidence="3" id="KW-1017">Isopeptide bond</keyword>
<evidence type="ECO:0000256" key="7">
    <source>
        <dbReference type="ARBA" id="ARBA00023159"/>
    </source>
</evidence>
<feature type="coiled-coil region" evidence="11">
    <location>
        <begin position="184"/>
        <end position="257"/>
    </location>
</feature>
<keyword evidence="5" id="KW-0805">Transcription regulation</keyword>
<evidence type="ECO:0000313" key="16">
    <source>
        <dbReference type="RefSeq" id="XP_072581677.1"/>
    </source>
</evidence>
<dbReference type="SMART" id="SM00398">
    <property type="entry name" value="HMG"/>
    <property type="match status" value="1"/>
</dbReference>
<name>A0ABM4XUG1_VULVU</name>
<evidence type="ECO:0000256" key="1">
    <source>
        <dbReference type="ARBA" id="ARBA00004123"/>
    </source>
</evidence>
<feature type="DNA-binding region" description="HMG box" evidence="10">
    <location>
        <begin position="560"/>
        <end position="628"/>
    </location>
</feature>
<feature type="region of interest" description="Disordered" evidence="12">
    <location>
        <begin position="1"/>
        <end position="50"/>
    </location>
</feature>
<keyword evidence="6 10" id="KW-0238">DNA-binding</keyword>
<dbReference type="CDD" id="cd22042">
    <property type="entry name" value="HMG-box_EGL13-like"/>
    <property type="match status" value="1"/>
</dbReference>
<comment type="subcellular location">
    <subcellularLocation>
        <location evidence="1">Nucleus</location>
    </subcellularLocation>
</comment>
<keyword evidence="2" id="KW-0217">Developmental protein</keyword>
<dbReference type="InterPro" id="IPR051356">
    <property type="entry name" value="SOX/SOX-like_TF"/>
</dbReference>
<evidence type="ECO:0000256" key="6">
    <source>
        <dbReference type="ARBA" id="ARBA00023125"/>
    </source>
</evidence>
<dbReference type="PROSITE" id="PS50118">
    <property type="entry name" value="HMG_BOX_2"/>
    <property type="match status" value="1"/>
</dbReference>
<dbReference type="RefSeq" id="XP_072581680.1">
    <property type="nucleotide sequence ID" value="XM_072725579.1"/>
</dbReference>
<feature type="domain" description="HMG box" evidence="13">
    <location>
        <begin position="560"/>
        <end position="628"/>
    </location>
</feature>